<dbReference type="Pfam" id="PF00034">
    <property type="entry name" value="Cytochrom_C"/>
    <property type="match status" value="1"/>
</dbReference>
<dbReference type="GO" id="GO:0009055">
    <property type="term" value="F:electron transfer activity"/>
    <property type="evidence" value="ECO:0007669"/>
    <property type="project" value="InterPro"/>
</dbReference>
<protein>
    <submittedName>
        <fullName evidence="7">Cytochrome C</fullName>
    </submittedName>
</protein>
<dbReference type="PROSITE" id="PS51007">
    <property type="entry name" value="CYTC"/>
    <property type="match status" value="1"/>
</dbReference>
<dbReference type="EMBL" id="PSNW01000008">
    <property type="protein sequence ID" value="PPE73203.1"/>
    <property type="molecule type" value="Genomic_DNA"/>
</dbReference>
<dbReference type="Gene3D" id="1.10.760.10">
    <property type="entry name" value="Cytochrome c-like domain"/>
    <property type="match status" value="2"/>
</dbReference>
<keyword evidence="8" id="KW-1185">Reference proteome</keyword>
<dbReference type="Pfam" id="PF13442">
    <property type="entry name" value="Cytochrome_CBB3"/>
    <property type="match status" value="1"/>
</dbReference>
<dbReference type="GO" id="GO:0046872">
    <property type="term" value="F:metal ion binding"/>
    <property type="evidence" value="ECO:0007669"/>
    <property type="project" value="UniProtKB-KW"/>
</dbReference>
<dbReference type="PANTHER" id="PTHR33751:SF11">
    <property type="entry name" value="BLL4483 PROTEIN"/>
    <property type="match status" value="1"/>
</dbReference>
<feature type="chain" id="PRO_5015497465" evidence="5">
    <location>
        <begin position="24"/>
        <end position="235"/>
    </location>
</feature>
<evidence type="ECO:0000313" key="7">
    <source>
        <dbReference type="EMBL" id="PPE73203.1"/>
    </source>
</evidence>
<dbReference type="RefSeq" id="WP_104231242.1">
    <property type="nucleotide sequence ID" value="NZ_PSNW01000008.1"/>
</dbReference>
<dbReference type="OrthoDB" id="9773456at2"/>
<dbReference type="GO" id="GO:0020037">
    <property type="term" value="F:heme binding"/>
    <property type="evidence" value="ECO:0007669"/>
    <property type="project" value="InterPro"/>
</dbReference>
<dbReference type="InterPro" id="IPR036909">
    <property type="entry name" value="Cyt_c-like_dom_sf"/>
</dbReference>
<keyword evidence="5" id="KW-0732">Signal</keyword>
<evidence type="ECO:0000313" key="8">
    <source>
        <dbReference type="Proteomes" id="UP000238220"/>
    </source>
</evidence>
<dbReference type="Proteomes" id="UP000238220">
    <property type="component" value="Unassembled WGS sequence"/>
</dbReference>
<evidence type="ECO:0000256" key="3">
    <source>
        <dbReference type="ARBA" id="ARBA00023004"/>
    </source>
</evidence>
<organism evidence="7 8">
    <name type="scientific">Solimonas fluminis</name>
    <dbReference type="NCBI Taxonomy" id="2086571"/>
    <lineage>
        <taxon>Bacteria</taxon>
        <taxon>Pseudomonadati</taxon>
        <taxon>Pseudomonadota</taxon>
        <taxon>Gammaproteobacteria</taxon>
        <taxon>Nevskiales</taxon>
        <taxon>Nevskiaceae</taxon>
        <taxon>Solimonas</taxon>
    </lineage>
</organism>
<dbReference type="SUPFAM" id="SSF46626">
    <property type="entry name" value="Cytochrome c"/>
    <property type="match status" value="2"/>
</dbReference>
<gene>
    <name evidence="7" type="ORF">C3942_15415</name>
</gene>
<dbReference type="InterPro" id="IPR009056">
    <property type="entry name" value="Cyt_c-like_dom"/>
</dbReference>
<dbReference type="InterPro" id="IPR050597">
    <property type="entry name" value="Cytochrome_c_Oxidase_Subunit"/>
</dbReference>
<evidence type="ECO:0000256" key="1">
    <source>
        <dbReference type="ARBA" id="ARBA00022617"/>
    </source>
</evidence>
<feature type="domain" description="Cytochrome c" evidence="6">
    <location>
        <begin position="116"/>
        <end position="206"/>
    </location>
</feature>
<keyword evidence="3 4" id="KW-0408">Iron</keyword>
<accession>A0A2S5TDY3</accession>
<evidence type="ECO:0000256" key="5">
    <source>
        <dbReference type="SAM" id="SignalP"/>
    </source>
</evidence>
<keyword evidence="2 4" id="KW-0479">Metal-binding</keyword>
<proteinExistence type="predicted"/>
<evidence type="ECO:0000256" key="2">
    <source>
        <dbReference type="ARBA" id="ARBA00022723"/>
    </source>
</evidence>
<evidence type="ECO:0000256" key="4">
    <source>
        <dbReference type="PROSITE-ProRule" id="PRU00433"/>
    </source>
</evidence>
<comment type="caution">
    <text evidence="7">The sequence shown here is derived from an EMBL/GenBank/DDBJ whole genome shotgun (WGS) entry which is preliminary data.</text>
</comment>
<reference evidence="7 8" key="1">
    <citation type="submission" date="2018-02" db="EMBL/GenBank/DDBJ databases">
        <title>Genome sequencing of Solimonas sp. HR-BB.</title>
        <authorList>
            <person name="Lee Y."/>
            <person name="Jeon C.O."/>
        </authorList>
    </citation>
    <scope>NUCLEOTIDE SEQUENCE [LARGE SCALE GENOMIC DNA]</scope>
    <source>
        <strain evidence="7 8">HR-BB</strain>
    </source>
</reference>
<keyword evidence="1 4" id="KW-0349">Heme</keyword>
<evidence type="ECO:0000259" key="6">
    <source>
        <dbReference type="PROSITE" id="PS51007"/>
    </source>
</evidence>
<sequence length="235" mass="25262">MLRKSRLLTLFWVLVMGPAAALAAEDSMAQRMLACAACHGAEGRATGDGFYPRIAGKPAGYLYHQLLNFREGRRLNAQMTYLLERQGDAYLREMAEYFAGLSLPYPPPRPPQAEPARLQRGLQLVRQGDAARGIPACNDCHGEKMTGVLPDIPGLLGLPYDYLVAQFGAWRQGTRRGTAPDCMAAIAAKLNPEDIDAAAAWLAAQPMPADPHPAPGLPRPLPVSCGSVSATGVTR</sequence>
<feature type="signal peptide" evidence="5">
    <location>
        <begin position="1"/>
        <end position="23"/>
    </location>
</feature>
<name>A0A2S5TDY3_9GAMM</name>
<dbReference type="AlphaFoldDB" id="A0A2S5TDY3"/>
<dbReference type="PANTHER" id="PTHR33751">
    <property type="entry name" value="CBB3-TYPE CYTOCHROME C OXIDASE SUBUNIT FIXP"/>
    <property type="match status" value="1"/>
</dbReference>